<dbReference type="InterPro" id="IPR001810">
    <property type="entry name" value="F-box_dom"/>
</dbReference>
<protein>
    <submittedName>
        <fullName evidence="3">Putative F-box protein</fullName>
    </submittedName>
</protein>
<dbReference type="Pfam" id="PF12937">
    <property type="entry name" value="F-box-like"/>
    <property type="match status" value="1"/>
</dbReference>
<dbReference type="PANTHER" id="PTHR44259">
    <property type="entry name" value="OS07G0183000 PROTEIN-RELATED"/>
    <property type="match status" value="1"/>
</dbReference>
<gene>
    <name evidence="3" type="ORF">Pyn_16106</name>
</gene>
<dbReference type="InterPro" id="IPR050942">
    <property type="entry name" value="F-box_BR-signaling"/>
</dbReference>
<sequence>MASDWSGLPHHLLSSVFERLASPLDYLRSSIVCMSWHCMAKAHEKQFAKMQSCHRSPPLLLIPTGKNNIWKVYNVMDDKLLDLQVRVPNKRFCGSSKGGRKKEDSIIRLPQLNIPYCESWAEDCNNFVFKASISADPILNANECIVTVIYQDKCQVAFIRLGKDTTWTFVDERYQVIEEVAAIENKFYAVDHFTKLLSFDITT</sequence>
<dbReference type="OrthoDB" id="1166493at2759"/>
<reference evidence="3 4" key="1">
    <citation type="submission" date="2018-02" db="EMBL/GenBank/DDBJ databases">
        <title>Draft genome of wild Prunus yedoensis var. nudiflora.</title>
        <authorList>
            <person name="Baek S."/>
            <person name="Kim J.-H."/>
            <person name="Choi K."/>
            <person name="Kim G.-B."/>
            <person name="Cho A."/>
            <person name="Jang H."/>
            <person name="Shin C.-H."/>
            <person name="Yu H.-J."/>
            <person name="Mun J.-H."/>
        </authorList>
    </citation>
    <scope>NUCLEOTIDE SEQUENCE [LARGE SCALE GENOMIC DNA]</scope>
    <source>
        <strain evidence="4">cv. Jeju island</strain>
        <tissue evidence="3">Leaf</tissue>
    </source>
</reference>
<keyword evidence="4" id="KW-1185">Reference proteome</keyword>
<evidence type="ECO:0000313" key="3">
    <source>
        <dbReference type="EMBL" id="PQP94151.1"/>
    </source>
</evidence>
<dbReference type="InterPro" id="IPR036047">
    <property type="entry name" value="F-box-like_dom_sf"/>
</dbReference>
<evidence type="ECO:0000259" key="1">
    <source>
        <dbReference type="Pfam" id="PF03478"/>
    </source>
</evidence>
<dbReference type="Pfam" id="PF03478">
    <property type="entry name" value="Beta-prop_KIB1-4"/>
    <property type="match status" value="1"/>
</dbReference>
<comment type="caution">
    <text evidence="3">The sequence shown here is derived from an EMBL/GenBank/DDBJ whole genome shotgun (WGS) entry which is preliminary data.</text>
</comment>
<feature type="domain" description="KIB1-4 beta-propeller" evidence="1">
    <location>
        <begin position="107"/>
        <end position="202"/>
    </location>
</feature>
<dbReference type="SUPFAM" id="SSF81383">
    <property type="entry name" value="F-box domain"/>
    <property type="match status" value="1"/>
</dbReference>
<proteinExistence type="predicted"/>
<dbReference type="PANTHER" id="PTHR44259:SF107">
    <property type="entry name" value="F-BOX PROTEIN SKIP23-LIKE"/>
    <property type="match status" value="1"/>
</dbReference>
<name>A0A314XJP0_PRUYE</name>
<dbReference type="Proteomes" id="UP000250321">
    <property type="component" value="Unassembled WGS sequence"/>
</dbReference>
<dbReference type="AlphaFoldDB" id="A0A314XJP0"/>
<dbReference type="InterPro" id="IPR005174">
    <property type="entry name" value="KIB1-4_b-propeller"/>
</dbReference>
<dbReference type="EMBL" id="PJQY01002380">
    <property type="protein sequence ID" value="PQP94151.1"/>
    <property type="molecule type" value="Genomic_DNA"/>
</dbReference>
<organism evidence="3 4">
    <name type="scientific">Prunus yedoensis var. nudiflora</name>
    <dbReference type="NCBI Taxonomy" id="2094558"/>
    <lineage>
        <taxon>Eukaryota</taxon>
        <taxon>Viridiplantae</taxon>
        <taxon>Streptophyta</taxon>
        <taxon>Embryophyta</taxon>
        <taxon>Tracheophyta</taxon>
        <taxon>Spermatophyta</taxon>
        <taxon>Magnoliopsida</taxon>
        <taxon>eudicotyledons</taxon>
        <taxon>Gunneridae</taxon>
        <taxon>Pentapetalae</taxon>
        <taxon>rosids</taxon>
        <taxon>fabids</taxon>
        <taxon>Rosales</taxon>
        <taxon>Rosaceae</taxon>
        <taxon>Amygdaloideae</taxon>
        <taxon>Amygdaleae</taxon>
        <taxon>Prunus</taxon>
    </lineage>
</organism>
<evidence type="ECO:0000313" key="4">
    <source>
        <dbReference type="Proteomes" id="UP000250321"/>
    </source>
</evidence>
<accession>A0A314XJP0</accession>
<evidence type="ECO:0000259" key="2">
    <source>
        <dbReference type="Pfam" id="PF12937"/>
    </source>
</evidence>
<feature type="domain" description="F-box" evidence="2">
    <location>
        <begin position="5"/>
        <end position="41"/>
    </location>
</feature>
<dbReference type="Gene3D" id="1.20.1280.50">
    <property type="match status" value="1"/>
</dbReference>